<keyword evidence="3" id="KW-1185">Reference proteome</keyword>
<evidence type="ECO:0000313" key="3">
    <source>
        <dbReference type="Proteomes" id="UP000190092"/>
    </source>
</evidence>
<gene>
    <name evidence="2" type="ORF">SAMN02745126_05046</name>
</gene>
<reference evidence="3" key="1">
    <citation type="submission" date="2017-02" db="EMBL/GenBank/DDBJ databases">
        <authorList>
            <person name="Varghese N."/>
            <person name="Submissions S."/>
        </authorList>
    </citation>
    <scope>NUCLEOTIDE SEQUENCE [LARGE SCALE GENOMIC DNA]</scope>
    <source>
        <strain evidence="3">ATCC 27094</strain>
    </source>
</reference>
<sequence length="311" mass="33801">MARIRTIKPEFFTSDDICALSPLARLLYVGLWCEADRAGRLVWMPRVFKRRYLPDDACDIETLSAELLGRGLVVLYGDGLAHIPTFSRHQHVNPREASSKLPSPDDDASSPASDASERAGDASERASDAQGGREGNREGREGELEGEGARDGGRAQALPDGWKPDEEDLAWAATARPDLDAAALAAETERFRNHALANGRTAHRWGPNWRNWIGRANATRETAGRGLAGTLVGTRGRGEIGAGTVDRESDGQWRARLRGYRPGRFWLDGDWGPRPESGQSRVSAALLAEWRTTQSGEGQRGGGDLLPGRAA</sequence>
<name>A0A1T4SRW9_9HYPH</name>
<feature type="region of interest" description="Disordered" evidence="1">
    <location>
        <begin position="87"/>
        <end position="163"/>
    </location>
</feature>
<feature type="compositionally biased region" description="Basic and acidic residues" evidence="1">
    <location>
        <begin position="134"/>
        <end position="153"/>
    </location>
</feature>
<dbReference type="RefSeq" id="WP_085936794.1">
    <property type="nucleotide sequence ID" value="NZ_FUWJ01000009.1"/>
</dbReference>
<dbReference type="OrthoDB" id="7211084at2"/>
<evidence type="ECO:0000256" key="1">
    <source>
        <dbReference type="SAM" id="MobiDB-lite"/>
    </source>
</evidence>
<evidence type="ECO:0000313" key="2">
    <source>
        <dbReference type="EMBL" id="SKA30896.1"/>
    </source>
</evidence>
<feature type="region of interest" description="Disordered" evidence="1">
    <location>
        <begin position="269"/>
        <end position="311"/>
    </location>
</feature>
<accession>A0A1T4SRW9</accession>
<dbReference type="AlphaFoldDB" id="A0A1T4SRW9"/>
<dbReference type="STRING" id="225324.SAMN02745126_05046"/>
<protein>
    <submittedName>
        <fullName evidence="2">Uncharacterized protein</fullName>
    </submittedName>
</protein>
<dbReference type="EMBL" id="FUWJ01000009">
    <property type="protein sequence ID" value="SKA30896.1"/>
    <property type="molecule type" value="Genomic_DNA"/>
</dbReference>
<proteinExistence type="predicted"/>
<feature type="compositionally biased region" description="Basic and acidic residues" evidence="1">
    <location>
        <begin position="115"/>
        <end position="127"/>
    </location>
</feature>
<dbReference type="Proteomes" id="UP000190092">
    <property type="component" value="Unassembled WGS sequence"/>
</dbReference>
<organism evidence="2 3">
    <name type="scientific">Enhydrobacter aerosaccus</name>
    <dbReference type="NCBI Taxonomy" id="225324"/>
    <lineage>
        <taxon>Bacteria</taxon>
        <taxon>Pseudomonadati</taxon>
        <taxon>Pseudomonadota</taxon>
        <taxon>Alphaproteobacteria</taxon>
        <taxon>Hyphomicrobiales</taxon>
        <taxon>Enhydrobacter</taxon>
    </lineage>
</organism>